<evidence type="ECO:0000256" key="6">
    <source>
        <dbReference type="ARBA" id="ARBA00022840"/>
    </source>
</evidence>
<evidence type="ECO:0000256" key="13">
    <source>
        <dbReference type="ARBA" id="ARBA00044313"/>
    </source>
</evidence>
<dbReference type="GO" id="GO:0006424">
    <property type="term" value="P:glutamyl-tRNA aminoacylation"/>
    <property type="evidence" value="ECO:0007669"/>
    <property type="project" value="InterPro"/>
</dbReference>
<evidence type="ECO:0000256" key="15">
    <source>
        <dbReference type="ARBA" id="ARBA00047479"/>
    </source>
</evidence>
<feature type="domain" description="Aminoacyl-tRNA synthetase class I anticodon-binding" evidence="20">
    <location>
        <begin position="385"/>
        <end position="512"/>
    </location>
</feature>
<evidence type="ECO:0000256" key="2">
    <source>
        <dbReference type="ARBA" id="ARBA00007894"/>
    </source>
</evidence>
<evidence type="ECO:0000256" key="9">
    <source>
        <dbReference type="ARBA" id="ARBA00030865"/>
    </source>
</evidence>
<dbReference type="GO" id="GO:0005524">
    <property type="term" value="F:ATP binding"/>
    <property type="evidence" value="ECO:0007669"/>
    <property type="project" value="UniProtKB-KW"/>
</dbReference>
<evidence type="ECO:0000313" key="21">
    <source>
        <dbReference type="EMBL" id="JAT09761.1"/>
    </source>
</evidence>
<dbReference type="GO" id="GO:0050561">
    <property type="term" value="F:glutamate-tRNA(Gln) ligase activity"/>
    <property type="evidence" value="ECO:0007669"/>
    <property type="project" value="UniProtKB-EC"/>
</dbReference>
<evidence type="ECO:0000256" key="1">
    <source>
        <dbReference type="ARBA" id="ARBA00004173"/>
    </source>
</evidence>
<keyword evidence="4 17" id="KW-0436">Ligase</keyword>
<comment type="catalytic activity">
    <reaction evidence="14">
        <text>tRNA(Glu) + L-glutamate + ATP = L-glutamyl-tRNA(Glu) + AMP + diphosphate</text>
        <dbReference type="Rhea" id="RHEA:23540"/>
        <dbReference type="Rhea" id="RHEA-COMP:9663"/>
        <dbReference type="Rhea" id="RHEA-COMP:9680"/>
        <dbReference type="ChEBI" id="CHEBI:29985"/>
        <dbReference type="ChEBI" id="CHEBI:30616"/>
        <dbReference type="ChEBI" id="CHEBI:33019"/>
        <dbReference type="ChEBI" id="CHEBI:78442"/>
        <dbReference type="ChEBI" id="CHEBI:78520"/>
        <dbReference type="ChEBI" id="CHEBI:456215"/>
        <dbReference type="EC" id="6.1.1.17"/>
    </reaction>
    <physiologicalReaction direction="left-to-right" evidence="14">
        <dbReference type="Rhea" id="RHEA:23541"/>
    </physiologicalReaction>
</comment>
<feature type="chain" id="PRO_5008586634" description="Nondiscriminating glutamyl-tRNA synthetase EARS2, mitochondrial" evidence="18">
    <location>
        <begin position="23"/>
        <end position="528"/>
    </location>
</feature>
<evidence type="ECO:0000256" key="3">
    <source>
        <dbReference type="ARBA" id="ARBA00012835"/>
    </source>
</evidence>
<evidence type="ECO:0000256" key="8">
    <source>
        <dbReference type="ARBA" id="ARBA00023146"/>
    </source>
</evidence>
<dbReference type="EC" id="6.1.1.24" evidence="10"/>
<dbReference type="InterPro" id="IPR004527">
    <property type="entry name" value="Glu-tRNA-ligase_bac/mito"/>
</dbReference>
<accession>A0A1B6KEA1</accession>
<dbReference type="InterPro" id="IPR033910">
    <property type="entry name" value="GluRS_core"/>
</dbReference>
<evidence type="ECO:0000256" key="7">
    <source>
        <dbReference type="ARBA" id="ARBA00022917"/>
    </source>
</evidence>
<dbReference type="GO" id="GO:0004818">
    <property type="term" value="F:glutamate-tRNA ligase activity"/>
    <property type="evidence" value="ECO:0007669"/>
    <property type="project" value="UniProtKB-EC"/>
</dbReference>
<evidence type="ECO:0000256" key="14">
    <source>
        <dbReference type="ARBA" id="ARBA00047366"/>
    </source>
</evidence>
<comment type="similarity">
    <text evidence="2">Belongs to the class-I aminoacyl-tRNA synthetase family. Glutamate--tRNA ligase type 1 subfamily.</text>
</comment>
<dbReference type="InterPro" id="IPR045462">
    <property type="entry name" value="aa-tRNA-synth_I_cd-bd"/>
</dbReference>
<evidence type="ECO:0000259" key="19">
    <source>
        <dbReference type="Pfam" id="PF00749"/>
    </source>
</evidence>
<dbReference type="Pfam" id="PF19269">
    <property type="entry name" value="Anticodon_2"/>
    <property type="match status" value="1"/>
</dbReference>
<evidence type="ECO:0000256" key="4">
    <source>
        <dbReference type="ARBA" id="ARBA00022598"/>
    </source>
</evidence>
<name>A0A1B6KEA1_9HEMI</name>
<dbReference type="SUPFAM" id="SSF52374">
    <property type="entry name" value="Nucleotidylyl transferase"/>
    <property type="match status" value="1"/>
</dbReference>
<dbReference type="InterPro" id="IPR049940">
    <property type="entry name" value="GluQ/Sye"/>
</dbReference>
<evidence type="ECO:0000256" key="10">
    <source>
        <dbReference type="ARBA" id="ARBA00044054"/>
    </source>
</evidence>
<evidence type="ECO:0000256" key="17">
    <source>
        <dbReference type="RuleBase" id="RU363037"/>
    </source>
</evidence>
<evidence type="ECO:0000256" key="11">
    <source>
        <dbReference type="ARBA" id="ARBA00044142"/>
    </source>
</evidence>
<evidence type="ECO:0000256" key="12">
    <source>
        <dbReference type="ARBA" id="ARBA00044251"/>
    </source>
</evidence>
<dbReference type="FunFam" id="3.40.50.620:FF:000045">
    <property type="entry name" value="Glutamate--tRNA ligase, mitochondrial"/>
    <property type="match status" value="1"/>
</dbReference>
<dbReference type="Gene3D" id="1.10.10.350">
    <property type="match status" value="1"/>
</dbReference>
<dbReference type="InterPro" id="IPR020751">
    <property type="entry name" value="aa-tRNA-synth_I_codon-bd_sub2"/>
</dbReference>
<keyword evidence="5 17" id="KW-0547">Nucleotide-binding</keyword>
<dbReference type="PROSITE" id="PS00178">
    <property type="entry name" value="AA_TRNA_LIGASE_I"/>
    <property type="match status" value="1"/>
</dbReference>
<dbReference type="EMBL" id="GEBQ01030216">
    <property type="protein sequence ID" value="JAT09761.1"/>
    <property type="molecule type" value="Transcribed_RNA"/>
</dbReference>
<comment type="catalytic activity">
    <reaction evidence="15">
        <text>tRNA(Glx) + L-glutamate + ATP = L-glutamyl-tRNA(Glx) + AMP + diphosphate</text>
        <dbReference type="Rhea" id="RHEA:18397"/>
        <dbReference type="Rhea" id="RHEA-COMP:9713"/>
        <dbReference type="Rhea" id="RHEA-COMP:9716"/>
        <dbReference type="ChEBI" id="CHEBI:29985"/>
        <dbReference type="ChEBI" id="CHEBI:30616"/>
        <dbReference type="ChEBI" id="CHEBI:33019"/>
        <dbReference type="ChEBI" id="CHEBI:78442"/>
        <dbReference type="ChEBI" id="CHEBI:78520"/>
        <dbReference type="ChEBI" id="CHEBI:456215"/>
        <dbReference type="EC" id="6.1.1.24"/>
    </reaction>
    <physiologicalReaction direction="left-to-right" evidence="15">
        <dbReference type="Rhea" id="RHEA:18398"/>
    </physiologicalReaction>
</comment>
<dbReference type="GO" id="GO:0005739">
    <property type="term" value="C:mitochondrion"/>
    <property type="evidence" value="ECO:0007669"/>
    <property type="project" value="UniProtKB-SubCell"/>
</dbReference>
<proteinExistence type="inferred from homology"/>
<dbReference type="SUPFAM" id="SSF48163">
    <property type="entry name" value="An anticodon-binding domain of class I aminoacyl-tRNA synthetases"/>
    <property type="match status" value="1"/>
</dbReference>
<gene>
    <name evidence="21" type="ORF">g.14049</name>
</gene>
<comment type="subcellular location">
    <subcellularLocation>
        <location evidence="1">Mitochondrion</location>
    </subcellularLocation>
</comment>
<evidence type="ECO:0000259" key="20">
    <source>
        <dbReference type="Pfam" id="PF19269"/>
    </source>
</evidence>
<dbReference type="EC" id="6.1.1.17" evidence="3"/>
<dbReference type="InterPro" id="IPR008925">
    <property type="entry name" value="aa_tRNA-synth_I_cd-bd_sf"/>
</dbReference>
<feature type="signal peptide" evidence="18">
    <location>
        <begin position="1"/>
        <end position="22"/>
    </location>
</feature>
<dbReference type="InterPro" id="IPR014729">
    <property type="entry name" value="Rossmann-like_a/b/a_fold"/>
</dbReference>
<dbReference type="Pfam" id="PF00749">
    <property type="entry name" value="tRNA-synt_1c"/>
    <property type="match status" value="1"/>
</dbReference>
<dbReference type="AlphaFoldDB" id="A0A1B6KEA1"/>
<keyword evidence="7 17" id="KW-0648">Protein biosynthesis</keyword>
<reference evidence="21" key="1">
    <citation type="submission" date="2015-11" db="EMBL/GenBank/DDBJ databases">
        <title>De novo transcriptome assembly of four potential Pierce s Disease insect vectors from Arizona vineyards.</title>
        <authorList>
            <person name="Tassone E.E."/>
        </authorList>
    </citation>
    <scope>NUCLEOTIDE SEQUENCE</scope>
</reference>
<dbReference type="PRINTS" id="PR00987">
    <property type="entry name" value="TRNASYNTHGLU"/>
</dbReference>
<dbReference type="InterPro" id="IPR000924">
    <property type="entry name" value="Glu/Gln-tRNA-synth"/>
</dbReference>
<protein>
    <recommendedName>
        <fullName evidence="11">Nondiscriminating glutamyl-tRNA synthetase EARS2, mitochondrial</fullName>
        <ecNumber evidence="3">6.1.1.17</ecNumber>
        <ecNumber evidence="10">6.1.1.24</ecNumber>
    </recommendedName>
    <alternativeName>
        <fullName evidence="13">Glutamate--tRNA(Gln) ligase EARS2, mitochondrial</fullName>
    </alternativeName>
    <alternativeName>
        <fullName evidence="9">Glutamyl-tRNA synthetase</fullName>
    </alternativeName>
    <alternativeName>
        <fullName evidence="12">Mitochondrial glutamyl-tRNA synthetase</fullName>
    </alternativeName>
</protein>
<evidence type="ECO:0000256" key="5">
    <source>
        <dbReference type="ARBA" id="ARBA00022741"/>
    </source>
</evidence>
<feature type="domain" description="Glutamyl/glutaminyl-tRNA synthetase class Ib catalytic" evidence="19">
    <location>
        <begin position="31"/>
        <end position="314"/>
    </location>
</feature>
<organism evidence="21">
    <name type="scientific">Graphocephala atropunctata</name>
    <dbReference type="NCBI Taxonomy" id="36148"/>
    <lineage>
        <taxon>Eukaryota</taxon>
        <taxon>Metazoa</taxon>
        <taxon>Ecdysozoa</taxon>
        <taxon>Arthropoda</taxon>
        <taxon>Hexapoda</taxon>
        <taxon>Insecta</taxon>
        <taxon>Pterygota</taxon>
        <taxon>Neoptera</taxon>
        <taxon>Paraneoptera</taxon>
        <taxon>Hemiptera</taxon>
        <taxon>Auchenorrhyncha</taxon>
        <taxon>Membracoidea</taxon>
        <taxon>Cicadellidae</taxon>
        <taxon>Cicadellinae</taxon>
        <taxon>Cicadellini</taxon>
        <taxon>Graphocephala</taxon>
    </lineage>
</organism>
<evidence type="ECO:0000256" key="16">
    <source>
        <dbReference type="ARBA" id="ARBA00047689"/>
    </source>
</evidence>
<dbReference type="NCBIfam" id="TIGR00464">
    <property type="entry name" value="gltX_bact"/>
    <property type="match status" value="1"/>
</dbReference>
<dbReference type="GO" id="GO:0008270">
    <property type="term" value="F:zinc ion binding"/>
    <property type="evidence" value="ECO:0007669"/>
    <property type="project" value="InterPro"/>
</dbReference>
<comment type="catalytic activity">
    <reaction evidence="16">
        <text>tRNA(Gln) + L-glutamate + ATP = L-glutamyl-tRNA(Gln) + AMP + diphosphate</text>
        <dbReference type="Rhea" id="RHEA:64612"/>
        <dbReference type="Rhea" id="RHEA-COMP:9662"/>
        <dbReference type="Rhea" id="RHEA-COMP:9684"/>
        <dbReference type="ChEBI" id="CHEBI:29985"/>
        <dbReference type="ChEBI" id="CHEBI:30616"/>
        <dbReference type="ChEBI" id="CHEBI:33019"/>
        <dbReference type="ChEBI" id="CHEBI:78442"/>
        <dbReference type="ChEBI" id="CHEBI:78520"/>
        <dbReference type="ChEBI" id="CHEBI:456215"/>
    </reaction>
    <physiologicalReaction direction="left-to-right" evidence="16">
        <dbReference type="Rhea" id="RHEA:64613"/>
    </physiologicalReaction>
</comment>
<dbReference type="PANTHER" id="PTHR43311:SF2">
    <property type="entry name" value="GLUTAMATE--TRNA LIGASE, MITOCHONDRIAL-RELATED"/>
    <property type="match status" value="1"/>
</dbReference>
<dbReference type="InterPro" id="IPR020058">
    <property type="entry name" value="Glu/Gln-tRNA-synth_Ib_cat-dom"/>
</dbReference>
<sequence>MLGTRLILKTLLKQNLILTVTCVRLLQNNSEVRVRFAPSPTGFLHLGGLRTALYNFLFARSKGGTFILRIEDTDQTRLVEGAVEQLHRDLEWAGIVPDEGPMTGGQSGPYLQSQRLALYKSSADKLLENGAAYYCFCTQHRLELLRKDALRRRQVPRYDNRCRNLTKEEIQEKLTLGVERCVRLKLIPGCETFHDLVYGDITHDVVASEGGDPVILKTDGYPTYHLANVVDDHYMRVSHVLRGVEWQSSTPKHIMLYKGFGWQPPVFAHLPLLLNSDGTKLSKRQGDVTVKYYQSSGVFPRALVNFVTFSGGGFHRDNSDQVRSLDMNQLASEFDVSLIGVASCRVSLERLDDFNHAELVRRMGNETEMADLVAKFRAMVVETHKNRLESLDLDENYIRSVLVWSQKRVSRLSQLVQAQFSYLWVRPPPTPVDCKQAELLSMACDRLQEAVDFSQKPLADLLRSLAKDSNVKVKDIMHLLRLVLCGCKEGPAVAEMLEMLGRQTSLSRLQATLLYHQQSQAHNSTQTT</sequence>
<dbReference type="GO" id="GO:0000049">
    <property type="term" value="F:tRNA binding"/>
    <property type="evidence" value="ECO:0007669"/>
    <property type="project" value="InterPro"/>
</dbReference>
<dbReference type="CDD" id="cd00808">
    <property type="entry name" value="GluRS_core"/>
    <property type="match status" value="1"/>
</dbReference>
<keyword evidence="8 17" id="KW-0030">Aminoacyl-tRNA synthetase</keyword>
<dbReference type="Gene3D" id="3.40.50.620">
    <property type="entry name" value="HUPs"/>
    <property type="match status" value="1"/>
</dbReference>
<keyword evidence="6 17" id="KW-0067">ATP-binding</keyword>
<dbReference type="PANTHER" id="PTHR43311">
    <property type="entry name" value="GLUTAMATE--TRNA LIGASE"/>
    <property type="match status" value="1"/>
</dbReference>
<dbReference type="InterPro" id="IPR001412">
    <property type="entry name" value="aa-tRNA-synth_I_CS"/>
</dbReference>
<evidence type="ECO:0000256" key="18">
    <source>
        <dbReference type="SAM" id="SignalP"/>
    </source>
</evidence>
<dbReference type="HAMAP" id="MF_00022">
    <property type="entry name" value="Glu_tRNA_synth_type1"/>
    <property type="match status" value="1"/>
</dbReference>
<keyword evidence="18" id="KW-0732">Signal</keyword>